<keyword evidence="1" id="KW-0732">Signal</keyword>
<proteinExistence type="predicted"/>
<dbReference type="PROSITE" id="PS51257">
    <property type="entry name" value="PROKAR_LIPOPROTEIN"/>
    <property type="match status" value="1"/>
</dbReference>
<evidence type="ECO:0000313" key="2">
    <source>
        <dbReference type="EMBL" id="MDN7934541.1"/>
    </source>
</evidence>
<dbReference type="EMBL" id="JAUJSQ010000011">
    <property type="protein sequence ID" value="MDN7934541.1"/>
    <property type="molecule type" value="Genomic_DNA"/>
</dbReference>
<comment type="caution">
    <text evidence="2">The sequence shown here is derived from an EMBL/GenBank/DDBJ whole genome shotgun (WGS) entry which is preliminary data.</text>
</comment>
<dbReference type="Proteomes" id="UP001171606">
    <property type="component" value="Unassembled WGS sequence"/>
</dbReference>
<protein>
    <recommendedName>
        <fullName evidence="4">Lipoprotein</fullName>
    </recommendedName>
</protein>
<dbReference type="RefSeq" id="WP_301756661.1">
    <property type="nucleotide sequence ID" value="NZ_JAUJSQ010000011.1"/>
</dbReference>
<evidence type="ECO:0000313" key="3">
    <source>
        <dbReference type="Proteomes" id="UP001171606"/>
    </source>
</evidence>
<organism evidence="2 3">
    <name type="scientific">Burkholderia metallica</name>
    <dbReference type="NCBI Taxonomy" id="488729"/>
    <lineage>
        <taxon>Bacteria</taxon>
        <taxon>Pseudomonadati</taxon>
        <taxon>Pseudomonadota</taxon>
        <taxon>Betaproteobacteria</taxon>
        <taxon>Burkholderiales</taxon>
        <taxon>Burkholderiaceae</taxon>
        <taxon>Burkholderia</taxon>
        <taxon>Burkholderia cepacia complex</taxon>
    </lineage>
</organism>
<keyword evidence="3" id="KW-1185">Reference proteome</keyword>
<feature type="chain" id="PRO_5045094536" description="Lipoprotein" evidence="1">
    <location>
        <begin position="25"/>
        <end position="141"/>
    </location>
</feature>
<sequence length="141" mass="15197">MNRIFSGLASALLLAALLIGCTKGDAPSSPIASDPLVGQFGISQKGVIVPAFKVEKTEAGYTFSYLHKGAWEKNAQVAEKFPRELFEQLMKSKVDDSFTGLVDQEIMFAKVKPGFTAGNFKTSSGYMIIIVMGGPLEVVKM</sequence>
<feature type="signal peptide" evidence="1">
    <location>
        <begin position="1"/>
        <end position="24"/>
    </location>
</feature>
<gene>
    <name evidence="2" type="ORF">QZM52_24955</name>
</gene>
<accession>A0ABT8PHD1</accession>
<name>A0ABT8PHD1_9BURK</name>
<reference evidence="2" key="1">
    <citation type="submission" date="2023-07" db="EMBL/GenBank/DDBJ databases">
        <title>A collection of bacterial strains from the Burkholderia cepacia Research Laboratory and Repository.</title>
        <authorList>
            <person name="Lipuma J."/>
            <person name="Spilker T."/>
            <person name="Caverly L."/>
        </authorList>
    </citation>
    <scope>NUCLEOTIDE SEQUENCE</scope>
    <source>
        <strain evidence="2">AU42020</strain>
    </source>
</reference>
<evidence type="ECO:0008006" key="4">
    <source>
        <dbReference type="Google" id="ProtNLM"/>
    </source>
</evidence>
<evidence type="ECO:0000256" key="1">
    <source>
        <dbReference type="SAM" id="SignalP"/>
    </source>
</evidence>